<proteinExistence type="inferred from homology"/>
<evidence type="ECO:0000256" key="3">
    <source>
        <dbReference type="ARBA" id="ARBA00022801"/>
    </source>
</evidence>
<dbReference type="Proteomes" id="UP001598130">
    <property type="component" value="Unassembled WGS sequence"/>
</dbReference>
<dbReference type="SUPFAM" id="SSF53649">
    <property type="entry name" value="Alkaline phosphatase-like"/>
    <property type="match status" value="1"/>
</dbReference>
<keyword evidence="4" id="KW-0106">Calcium</keyword>
<evidence type="ECO:0000313" key="8">
    <source>
        <dbReference type="Proteomes" id="UP001598130"/>
    </source>
</evidence>
<evidence type="ECO:0000313" key="7">
    <source>
        <dbReference type="EMBL" id="MFD3265094.1"/>
    </source>
</evidence>
<accession>A0ABW6CQ80</accession>
<keyword evidence="8" id="KW-1185">Reference proteome</keyword>
<dbReference type="EMBL" id="JAOTJD010000027">
    <property type="protein sequence ID" value="MFD3265094.1"/>
    <property type="molecule type" value="Genomic_DNA"/>
</dbReference>
<feature type="transmembrane region" description="Helical" evidence="5">
    <location>
        <begin position="548"/>
        <end position="570"/>
    </location>
</feature>
<dbReference type="PANTHER" id="PTHR42693:SF33">
    <property type="entry name" value="ARYLSULFATASE"/>
    <property type="match status" value="1"/>
</dbReference>
<dbReference type="PANTHER" id="PTHR42693">
    <property type="entry name" value="ARYLSULFATASE FAMILY MEMBER"/>
    <property type="match status" value="1"/>
</dbReference>
<evidence type="ECO:0000259" key="6">
    <source>
        <dbReference type="Pfam" id="PF00884"/>
    </source>
</evidence>
<evidence type="ECO:0000256" key="2">
    <source>
        <dbReference type="ARBA" id="ARBA00022723"/>
    </source>
</evidence>
<protein>
    <submittedName>
        <fullName evidence="7">Arylsulfatase</fullName>
    </submittedName>
</protein>
<gene>
    <name evidence="7" type="ORF">OCL97_14130</name>
</gene>
<organism evidence="7 8">
    <name type="scientific">Phenylobacterium ferrooxidans</name>
    <dbReference type="NCBI Taxonomy" id="2982689"/>
    <lineage>
        <taxon>Bacteria</taxon>
        <taxon>Pseudomonadati</taxon>
        <taxon>Pseudomonadota</taxon>
        <taxon>Alphaproteobacteria</taxon>
        <taxon>Caulobacterales</taxon>
        <taxon>Caulobacteraceae</taxon>
        <taxon>Phenylobacterium</taxon>
    </lineage>
</organism>
<comment type="similarity">
    <text evidence="1">Belongs to the sulfatase family.</text>
</comment>
<dbReference type="PROSITE" id="PS00523">
    <property type="entry name" value="SULFATASE_1"/>
    <property type="match status" value="1"/>
</dbReference>
<keyword evidence="2" id="KW-0479">Metal-binding</keyword>
<dbReference type="InterPro" id="IPR024607">
    <property type="entry name" value="Sulfatase_CS"/>
</dbReference>
<dbReference type="Gene3D" id="3.30.1120.10">
    <property type="match status" value="1"/>
</dbReference>
<sequence>MTLPGAPVAAPIAAAPKRPNVVLILVDDAALMDFGAFGGEARTPNIDRLAARGAMFTGYHTSPLCSPSRAMLLTGVDNHRAGVATIEEVLPASQRGKPGYGLHLEPGVLTVADRLKQAGYRTLMAGKWHLGHGEGQLPNGHGFDRSLALDASGADNWAAKPYMPYYADAPWFEDGVRARMPANYYSSDLLVDRMIRYLDEKPAGAQPFLAYLAFQAVHIPVQAPRQFSDHYRGRFDGGWAELRRQRAERARELGILPPGAPVQDMPQLAKAWESLSEADRRTYARSMEVYSGMLEAMDASIGRLIRRLGERGELENTLFVVTSDNGPEPSDPVHAPGMGLWMAQHGYDRNLQTLGERGSLNYIGPEWAAAISSPGGLYKFYTSEGGIHVPLIMSGPGIAPATRVTSATFVTDVTPTILDFASAPPAPAKTVSLDGRSLRPALADNAATAHPDDEAVGMEVSGNAALFRGAWKIVRNMAPVGDGRWRLFNMEADPGETRDLSGDQPAVFKSMLADYAAYERRVGVQPLPEGYNSMKQVAVNAIQRQLGFALPAFGAIIAGLVALVAGGNWLRRRKRAA</sequence>
<dbReference type="RefSeq" id="WP_377370583.1">
    <property type="nucleotide sequence ID" value="NZ_JAOTJD010000027.1"/>
</dbReference>
<name>A0ABW6CQ80_9CAUL</name>
<evidence type="ECO:0000256" key="1">
    <source>
        <dbReference type="ARBA" id="ARBA00008779"/>
    </source>
</evidence>
<feature type="domain" description="Sulfatase N-terminal" evidence="6">
    <location>
        <begin position="19"/>
        <end position="421"/>
    </location>
</feature>
<dbReference type="Pfam" id="PF00884">
    <property type="entry name" value="Sulfatase"/>
    <property type="match status" value="1"/>
</dbReference>
<dbReference type="Gene3D" id="3.40.720.10">
    <property type="entry name" value="Alkaline Phosphatase, subunit A"/>
    <property type="match status" value="1"/>
</dbReference>
<dbReference type="InterPro" id="IPR050738">
    <property type="entry name" value="Sulfatase"/>
</dbReference>
<keyword evidence="5" id="KW-0472">Membrane</keyword>
<dbReference type="InterPro" id="IPR017850">
    <property type="entry name" value="Alkaline_phosphatase_core_sf"/>
</dbReference>
<dbReference type="PROSITE" id="PS00149">
    <property type="entry name" value="SULFATASE_2"/>
    <property type="match status" value="1"/>
</dbReference>
<evidence type="ECO:0000256" key="5">
    <source>
        <dbReference type="SAM" id="Phobius"/>
    </source>
</evidence>
<keyword evidence="3" id="KW-0378">Hydrolase</keyword>
<reference evidence="7 8" key="1">
    <citation type="submission" date="2022-09" db="EMBL/GenBank/DDBJ databases">
        <title>New species of Phenylobacterium.</title>
        <authorList>
            <person name="Mieszkin S."/>
        </authorList>
    </citation>
    <scope>NUCLEOTIDE SEQUENCE [LARGE SCALE GENOMIC DNA]</scope>
    <source>
        <strain evidence="7 8">HK31-G</strain>
    </source>
</reference>
<keyword evidence="5" id="KW-0812">Transmembrane</keyword>
<keyword evidence="5" id="KW-1133">Transmembrane helix</keyword>
<comment type="caution">
    <text evidence="7">The sequence shown here is derived from an EMBL/GenBank/DDBJ whole genome shotgun (WGS) entry which is preliminary data.</text>
</comment>
<dbReference type="InterPro" id="IPR000917">
    <property type="entry name" value="Sulfatase_N"/>
</dbReference>
<dbReference type="CDD" id="cd16025">
    <property type="entry name" value="PAS_like"/>
    <property type="match status" value="1"/>
</dbReference>
<evidence type="ECO:0000256" key="4">
    <source>
        <dbReference type="ARBA" id="ARBA00022837"/>
    </source>
</evidence>